<dbReference type="OrthoDB" id="7061375at2"/>
<sequence length="147" mass="16750">MLERCLELLRSGTMGVLATSDGEQPHTSLMGFIADEDGRRLWMVSSKDSQKWLNIAQRPRVSFLVDTREECRTRERSGLEALTVEGHVTLVDVSSDEGQSAKARLLKLNPYLEEFFSEPDCVLFYLKIHTLLLLTGINTPFHFEFQS</sequence>
<feature type="domain" description="Pyridoxamine 5'-phosphate oxidase N-terminal" evidence="1">
    <location>
        <begin position="3"/>
        <end position="99"/>
    </location>
</feature>
<dbReference type="Proteomes" id="UP000189733">
    <property type="component" value="Unassembled WGS sequence"/>
</dbReference>
<dbReference type="Pfam" id="PF01243">
    <property type="entry name" value="PNPOx_N"/>
    <property type="match status" value="1"/>
</dbReference>
<organism evidence="2 3">
    <name type="scientific">Desulfobaculum bizertense DSM 18034</name>
    <dbReference type="NCBI Taxonomy" id="1121442"/>
    <lineage>
        <taxon>Bacteria</taxon>
        <taxon>Pseudomonadati</taxon>
        <taxon>Thermodesulfobacteriota</taxon>
        <taxon>Desulfovibrionia</taxon>
        <taxon>Desulfovibrionales</taxon>
        <taxon>Desulfovibrionaceae</taxon>
        <taxon>Desulfobaculum</taxon>
    </lineage>
</organism>
<dbReference type="Gene3D" id="2.30.110.10">
    <property type="entry name" value="Electron Transport, Fmn-binding Protein, Chain A"/>
    <property type="match status" value="1"/>
</dbReference>
<accession>A0A1T4X1C0</accession>
<dbReference type="InterPro" id="IPR012349">
    <property type="entry name" value="Split_barrel_FMN-bd"/>
</dbReference>
<dbReference type="EMBL" id="FUYA01000015">
    <property type="protein sequence ID" value="SKA83443.1"/>
    <property type="molecule type" value="Genomic_DNA"/>
</dbReference>
<name>A0A1T4X1C0_9BACT</name>
<gene>
    <name evidence="2" type="ORF">SAMN02745702_02888</name>
</gene>
<dbReference type="STRING" id="1121442.SAMN02745702_02888"/>
<dbReference type="InterPro" id="IPR011576">
    <property type="entry name" value="Pyridox_Oxase_N"/>
</dbReference>
<dbReference type="RefSeq" id="WP_078686152.1">
    <property type="nucleotide sequence ID" value="NZ_FUYA01000015.1"/>
</dbReference>
<keyword evidence="3" id="KW-1185">Reference proteome</keyword>
<dbReference type="SUPFAM" id="SSF50475">
    <property type="entry name" value="FMN-binding split barrel"/>
    <property type="match status" value="1"/>
</dbReference>
<protein>
    <submittedName>
        <fullName evidence="2">Uncharacterized protein, pyridoxamine 5'-phosphate oxidase (PNPOx-like) family</fullName>
    </submittedName>
</protein>
<proteinExistence type="predicted"/>
<reference evidence="2 3" key="1">
    <citation type="submission" date="2017-02" db="EMBL/GenBank/DDBJ databases">
        <authorList>
            <person name="Peterson S.W."/>
        </authorList>
    </citation>
    <scope>NUCLEOTIDE SEQUENCE [LARGE SCALE GENOMIC DNA]</scope>
    <source>
        <strain evidence="2 3">DSM 18034</strain>
    </source>
</reference>
<evidence type="ECO:0000259" key="1">
    <source>
        <dbReference type="Pfam" id="PF01243"/>
    </source>
</evidence>
<evidence type="ECO:0000313" key="3">
    <source>
        <dbReference type="Proteomes" id="UP000189733"/>
    </source>
</evidence>
<dbReference type="AlphaFoldDB" id="A0A1T4X1C0"/>
<evidence type="ECO:0000313" key="2">
    <source>
        <dbReference type="EMBL" id="SKA83443.1"/>
    </source>
</evidence>